<feature type="domain" description="SoxA A3" evidence="3">
    <location>
        <begin position="475"/>
        <end position="556"/>
    </location>
</feature>
<dbReference type="InterPro" id="IPR036188">
    <property type="entry name" value="FAD/NAD-bd_sf"/>
</dbReference>
<comment type="caution">
    <text evidence="4">The sequence shown here is derived from an EMBL/GenBank/DDBJ whole genome shotgun (WGS) entry which is preliminary data.</text>
</comment>
<dbReference type="SUPFAM" id="SSF51905">
    <property type="entry name" value="FAD/NAD(P)-binding domain"/>
    <property type="match status" value="1"/>
</dbReference>
<dbReference type="EMBL" id="SLWX01000003">
    <property type="protein sequence ID" value="TCO77006.1"/>
    <property type="molecule type" value="Genomic_DNA"/>
</dbReference>
<dbReference type="GO" id="GO:0016491">
    <property type="term" value="F:oxidoreductase activity"/>
    <property type="evidence" value="ECO:0007669"/>
    <property type="project" value="UniProtKB-KW"/>
</dbReference>
<evidence type="ECO:0000259" key="3">
    <source>
        <dbReference type="Pfam" id="PF17806"/>
    </source>
</evidence>
<sequence>MMSDPVTFFFEGEALSARNGQSLAAALTDAGQRVFRHTGKGSPRGVFCGMGVCQDCLVSVDGQPNQRACMTLARDGALVQRQVARPELESKADFDGKPAQPLAARELTPDVLVIGGGAGGLNAAAVAASAGASVLVLDERKVAGGQYFKQPAADAPLLDAQQSDGADLLAAAREAGAELLGGVEIWGAFAGPLLYAVAPDGTPLVLRPKQLIVATGAYERPCMVPGWTLPGVMTTGAAQTLWRSYRSLPGRRVAVCGSGPLNLQVALELARGGAEVRLVAESAPSPLKRPASAMALLLAGPKLALAGSGMLLGLRRAGVPVHYDTGLAAIAANTDGSLRATFRRNGREETTELDALCMNDGFEPQNEILRLLGADMHYDPAFGHLRCTRTDSLSTSVDGVYAVGDCCGLGGAPAAAAEGRIAGAAAAAACGFATHEDLWSSRQALAGARRFQKRLWALHDPAPRNLDTLPDDTLICRCEEVTLGQFRNGMADDADHIGTVKRVTRVGMGCCQGRYCGPVAARLVANATGRSLTDHSYFAPRVPIKPVSIGTLMATQEALDAKA</sequence>
<dbReference type="RefSeq" id="WP_117317486.1">
    <property type="nucleotide sequence ID" value="NZ_QQSW01000008.1"/>
</dbReference>
<organism evidence="4 5">
    <name type="scientific">Chromatocurvus halotolerans</name>
    <dbReference type="NCBI Taxonomy" id="1132028"/>
    <lineage>
        <taxon>Bacteria</taxon>
        <taxon>Pseudomonadati</taxon>
        <taxon>Pseudomonadota</taxon>
        <taxon>Gammaproteobacteria</taxon>
        <taxon>Cellvibrionales</taxon>
        <taxon>Halieaceae</taxon>
        <taxon>Chromatocurvus</taxon>
    </lineage>
</organism>
<keyword evidence="5" id="KW-1185">Reference proteome</keyword>
<dbReference type="PRINTS" id="PR00411">
    <property type="entry name" value="PNDRDTASEI"/>
</dbReference>
<gene>
    <name evidence="4" type="ORF">EV688_10319</name>
</gene>
<dbReference type="Gene3D" id="3.10.20.440">
    <property type="entry name" value="2Fe-2S iron-sulphur cluster binding domain, sarcosine oxidase, alpha subunit, N-terminal domain"/>
    <property type="match status" value="1"/>
</dbReference>
<dbReference type="Pfam" id="PF13510">
    <property type="entry name" value="Fer2_4"/>
    <property type="match status" value="1"/>
</dbReference>
<dbReference type="PANTHER" id="PTHR42949">
    <property type="entry name" value="ANAEROBIC GLYCEROL-3-PHOSPHATE DEHYDROGENASE SUBUNIT B"/>
    <property type="match status" value="1"/>
</dbReference>
<dbReference type="PANTHER" id="PTHR42949:SF3">
    <property type="entry name" value="ANAEROBIC GLYCEROL-3-PHOSPHATE DEHYDROGENASE SUBUNIT B"/>
    <property type="match status" value="1"/>
</dbReference>
<keyword evidence="4" id="KW-0670">Pyruvate</keyword>
<dbReference type="InterPro" id="IPR017224">
    <property type="entry name" value="Opine_Oxase_asu/HCN_bsu"/>
</dbReference>
<evidence type="ECO:0000313" key="5">
    <source>
        <dbReference type="Proteomes" id="UP000294980"/>
    </source>
</evidence>
<dbReference type="Gene3D" id="1.10.10.1100">
    <property type="entry name" value="BFD-like [2Fe-2S]-binding domain"/>
    <property type="match status" value="1"/>
</dbReference>
<evidence type="ECO:0000259" key="2">
    <source>
        <dbReference type="Pfam" id="PF07992"/>
    </source>
</evidence>
<dbReference type="PIRSF" id="PIRSF037495">
    <property type="entry name" value="Opine_OX_OoxA/HcnB"/>
    <property type="match status" value="1"/>
</dbReference>
<name>A0A4R2L019_9GAMM</name>
<evidence type="ECO:0000313" key="4">
    <source>
        <dbReference type="EMBL" id="TCO77006.1"/>
    </source>
</evidence>
<dbReference type="InterPro" id="IPR042204">
    <property type="entry name" value="2Fe-2S-bd_N"/>
</dbReference>
<dbReference type="GO" id="GO:0051536">
    <property type="term" value="F:iron-sulfur cluster binding"/>
    <property type="evidence" value="ECO:0007669"/>
    <property type="project" value="InterPro"/>
</dbReference>
<keyword evidence="1" id="KW-0560">Oxidoreductase</keyword>
<dbReference type="InterPro" id="IPR036010">
    <property type="entry name" value="2Fe-2S_ferredoxin-like_sf"/>
</dbReference>
<dbReference type="CDD" id="cd19946">
    <property type="entry name" value="GlpA-like_Fer2_BFD-like"/>
    <property type="match status" value="1"/>
</dbReference>
<dbReference type="OrthoDB" id="9801699at2"/>
<dbReference type="InterPro" id="IPR041854">
    <property type="entry name" value="BFD-like_2Fe2S-bd_dom_sf"/>
</dbReference>
<dbReference type="InterPro" id="IPR041117">
    <property type="entry name" value="SoxA_A3"/>
</dbReference>
<dbReference type="PRINTS" id="PR00368">
    <property type="entry name" value="FADPNR"/>
</dbReference>
<reference evidence="4 5" key="1">
    <citation type="submission" date="2019-03" db="EMBL/GenBank/DDBJ databases">
        <title>Genomic Encyclopedia of Type Strains, Phase IV (KMG-IV): sequencing the most valuable type-strain genomes for metagenomic binning, comparative biology and taxonomic classification.</title>
        <authorList>
            <person name="Goeker M."/>
        </authorList>
    </citation>
    <scope>NUCLEOTIDE SEQUENCE [LARGE SCALE GENOMIC DNA]</scope>
    <source>
        <strain evidence="4 5">DSM 23344</strain>
    </source>
</reference>
<protein>
    <submittedName>
        <fullName evidence="4">Pyruvate/2-oxoglutarate dehydrogenase complex dihydrolipoamide dehydrogenase (E3) component</fullName>
    </submittedName>
</protein>
<accession>A0A4R2L019</accession>
<feature type="domain" description="FAD/NAD(P)-binding" evidence="2">
    <location>
        <begin position="110"/>
        <end position="419"/>
    </location>
</feature>
<dbReference type="Pfam" id="PF07992">
    <property type="entry name" value="Pyr_redox_2"/>
    <property type="match status" value="1"/>
</dbReference>
<dbReference type="Proteomes" id="UP000294980">
    <property type="component" value="Unassembled WGS sequence"/>
</dbReference>
<dbReference type="Gene3D" id="3.50.50.60">
    <property type="entry name" value="FAD/NAD(P)-binding domain"/>
    <property type="match status" value="2"/>
</dbReference>
<dbReference type="InterPro" id="IPR051691">
    <property type="entry name" value="Metab_Enz_Cyan_OpOx_G3PDH"/>
</dbReference>
<dbReference type="InterPro" id="IPR023753">
    <property type="entry name" value="FAD/NAD-binding_dom"/>
</dbReference>
<proteinExistence type="predicted"/>
<dbReference type="SUPFAM" id="SSF54292">
    <property type="entry name" value="2Fe-2S ferredoxin-like"/>
    <property type="match status" value="1"/>
</dbReference>
<dbReference type="Pfam" id="PF17806">
    <property type="entry name" value="SO_alpha_A3"/>
    <property type="match status" value="1"/>
</dbReference>
<dbReference type="AlphaFoldDB" id="A0A4R2L019"/>
<evidence type="ECO:0000256" key="1">
    <source>
        <dbReference type="ARBA" id="ARBA00023002"/>
    </source>
</evidence>